<keyword evidence="1" id="KW-1133">Transmembrane helix</keyword>
<dbReference type="InterPro" id="IPR026454">
    <property type="entry name" value="Rhombotarget_A"/>
</dbReference>
<organism evidence="3 4">
    <name type="scientific">Acinetobacter lactucae</name>
    <dbReference type="NCBI Taxonomy" id="1785128"/>
    <lineage>
        <taxon>Bacteria</taxon>
        <taxon>Pseudomonadati</taxon>
        <taxon>Pseudomonadota</taxon>
        <taxon>Gammaproteobacteria</taxon>
        <taxon>Moraxellales</taxon>
        <taxon>Moraxellaceae</taxon>
        <taxon>Acinetobacter</taxon>
        <taxon>Acinetobacter calcoaceticus/baumannii complex</taxon>
    </lineage>
</organism>
<feature type="signal peptide" evidence="2">
    <location>
        <begin position="1"/>
        <end position="19"/>
    </location>
</feature>
<dbReference type="AlphaFoldDB" id="R8YRH9"/>
<dbReference type="InterPro" id="IPR011050">
    <property type="entry name" value="Pectin_lyase_fold/virulence"/>
</dbReference>
<keyword evidence="1" id="KW-0472">Membrane</keyword>
<dbReference type="HOGENOM" id="CLU_031523_0_0_6"/>
<dbReference type="EMBL" id="APQO01000007">
    <property type="protein sequence ID" value="EOQ71859.1"/>
    <property type="molecule type" value="Genomic_DNA"/>
</dbReference>
<dbReference type="NCBIfam" id="TIGR04212">
    <property type="entry name" value="GlyGly_RbtA"/>
    <property type="match status" value="1"/>
</dbReference>
<dbReference type="Proteomes" id="UP000013986">
    <property type="component" value="Unassembled WGS sequence"/>
</dbReference>
<evidence type="ECO:0000313" key="3">
    <source>
        <dbReference type="EMBL" id="EOQ71859.1"/>
    </source>
</evidence>
<feature type="transmembrane region" description="Helical" evidence="1">
    <location>
        <begin position="594"/>
        <end position="613"/>
    </location>
</feature>
<accession>R8YRH9</accession>
<dbReference type="InterPro" id="IPR026457">
    <property type="entry name" value="CSLREA_Nterm"/>
</dbReference>
<name>R8YRH9_9GAMM</name>
<dbReference type="PATRIC" id="fig|1217689.3.peg.3578"/>
<reference evidence="3 4" key="1">
    <citation type="submission" date="2013-02" db="EMBL/GenBank/DDBJ databases">
        <title>The Genome Sequence of Acinetobacter pittii ANC 4052.</title>
        <authorList>
            <consortium name="The Broad Institute Genome Sequencing Platform"/>
            <consortium name="The Broad Institute Genome Sequencing Center for Infectious Disease"/>
            <person name="Cerqueira G."/>
            <person name="Feldgarden M."/>
            <person name="Courvalin P."/>
            <person name="Perichon B."/>
            <person name="Grillot-Courvalin C."/>
            <person name="Clermont D."/>
            <person name="Rocha E."/>
            <person name="Yoon E.-J."/>
            <person name="Nemec A."/>
            <person name="Walker B."/>
            <person name="Young S.K."/>
            <person name="Zeng Q."/>
            <person name="Gargeya S."/>
            <person name="Fitzgerald M."/>
            <person name="Haas B."/>
            <person name="Abouelleil A."/>
            <person name="Alvarado L."/>
            <person name="Arachchi H.M."/>
            <person name="Berlin A.M."/>
            <person name="Chapman S.B."/>
            <person name="Dewar J."/>
            <person name="Goldberg J."/>
            <person name="Griggs A."/>
            <person name="Gujja S."/>
            <person name="Hansen M."/>
            <person name="Howarth C."/>
            <person name="Imamovic A."/>
            <person name="Larimer J."/>
            <person name="McCowan C."/>
            <person name="Murphy C."/>
            <person name="Neiman D."/>
            <person name="Pearson M."/>
            <person name="Priest M."/>
            <person name="Roberts A."/>
            <person name="Saif S."/>
            <person name="Shea T."/>
            <person name="Sisk P."/>
            <person name="Sykes S."/>
            <person name="Wortman J."/>
            <person name="Nusbaum C."/>
            <person name="Birren B."/>
        </authorList>
    </citation>
    <scope>NUCLEOTIDE SEQUENCE [LARGE SCALE GENOMIC DNA]</scope>
    <source>
        <strain evidence="3 4">ANC 4052</strain>
    </source>
</reference>
<evidence type="ECO:0000256" key="1">
    <source>
        <dbReference type="SAM" id="Phobius"/>
    </source>
</evidence>
<evidence type="ECO:0000256" key="2">
    <source>
        <dbReference type="SAM" id="SignalP"/>
    </source>
</evidence>
<protein>
    <submittedName>
        <fullName evidence="3">Rhombotarget A</fullName>
    </submittedName>
</protein>
<dbReference type="SUPFAM" id="SSF51126">
    <property type="entry name" value="Pectin lyase-like"/>
    <property type="match status" value="1"/>
</dbReference>
<gene>
    <name evidence="3" type="ORF">F929_03639</name>
</gene>
<keyword evidence="2" id="KW-0732">Signal</keyword>
<evidence type="ECO:0000313" key="4">
    <source>
        <dbReference type="Proteomes" id="UP000013986"/>
    </source>
</evidence>
<sequence length="618" mass="66088">MLKRSIAFALLAAAGHAYSADIQVTTTTDEDVDNTVCSLREAVKFLNYRASSNAADVEKYATGYHGCGGKDASSNIILKRDKEYLLNTSITIAAPLTIRTESDTSFIDNDAPGSHNATIKTAGTDQLFRIDDGTVEKNSFTVTFNTINLKGIGSKSGSPQVNGGLIYNHEQLVIQNSRLMDGYATNGGAIYNAGNLSNTPKTAGSVTIINSLIQNNKASQGGVLYSDMPLYYIAQSVVRDNEVTAADGGLFHAAAKFNDESTGGYLTSRIIGLSNSTIFHNKGSFIANVRDGMVINNITMIKNMGGLYFDAPQGKASVSNSILVGNTTNCKASTSDKTIIQSNLVTTECNRNATATLPNILYPVNEKLIAGSEDEGICDVTSQDGLLCPFSTPKDSFLGFFKPRLLERYTTLSDSLIINKGRLYSDGSSKGLASCERLDQRGKYRTGYDELCDLGAIEYILDSEVAPVGQDIGYGQVAKFNILGSLSEADLVTPATCKRLFGERSDGKEWQPGCFKTRQSTDTPVSKGTITLDQNGNVAYTPNGNWHGADIFSIQVVTSVTRFNEGVDFQYISIPATVFQQPLTGIEDKSVSTGGGGSVGSGVLLGLLGLIALRRFKS</sequence>
<keyword evidence="1" id="KW-0812">Transmembrane</keyword>
<proteinExistence type="predicted"/>
<feature type="chain" id="PRO_5004469530" evidence="2">
    <location>
        <begin position="20"/>
        <end position="618"/>
    </location>
</feature>
<comment type="caution">
    <text evidence="3">The sequence shown here is derived from an EMBL/GenBank/DDBJ whole genome shotgun (WGS) entry which is preliminary data.</text>
</comment>
<dbReference type="NCBIfam" id="TIGR04214">
    <property type="entry name" value="CSLREA_Nterm"/>
    <property type="match status" value="1"/>
</dbReference>